<keyword evidence="6 9" id="KW-1133">Transmembrane helix</keyword>
<evidence type="ECO:0000259" key="10">
    <source>
        <dbReference type="Pfam" id="PF04290"/>
    </source>
</evidence>
<dbReference type="InterPro" id="IPR055348">
    <property type="entry name" value="DctQ"/>
</dbReference>
<dbReference type="InterPro" id="IPR007387">
    <property type="entry name" value="TRAP_DctQ"/>
</dbReference>
<feature type="transmembrane region" description="Helical" evidence="9">
    <location>
        <begin position="58"/>
        <end position="76"/>
    </location>
</feature>
<comment type="subcellular location">
    <subcellularLocation>
        <location evidence="1">Cell inner membrane</location>
        <topology evidence="1">Multi-pass membrane protein</topology>
    </subcellularLocation>
</comment>
<accession>A0AAE9ZUH8</accession>
<dbReference type="PANTHER" id="PTHR35011">
    <property type="entry name" value="2,3-DIKETO-L-GULONATE TRAP TRANSPORTER SMALL PERMEASE PROTEIN YIAM"/>
    <property type="match status" value="1"/>
</dbReference>
<dbReference type="KEGG" id="slom:PXH66_13155"/>
<evidence type="ECO:0000256" key="2">
    <source>
        <dbReference type="ARBA" id="ARBA00022448"/>
    </source>
</evidence>
<evidence type="ECO:0000256" key="7">
    <source>
        <dbReference type="ARBA" id="ARBA00023136"/>
    </source>
</evidence>
<feature type="transmembrane region" description="Helical" evidence="9">
    <location>
        <begin position="139"/>
        <end position="158"/>
    </location>
</feature>
<keyword evidence="5 9" id="KW-0812">Transmembrane</keyword>
<dbReference type="EMBL" id="CP119075">
    <property type="protein sequence ID" value="WED63279.1"/>
    <property type="molecule type" value="Genomic_DNA"/>
</dbReference>
<sequence>MSYRLGNEPTPSNRIWAAFVIGLQWLTIVLFALLTLDVLWGVVSRYVVGSQSRWTEEFAIYALVWVSLLGATLMFRERGHLGVDYFVGKLDPAARRLSAVIAEVAIMVFAAFVLVYGGGKLVIETLRSGQVTPAMGWKVGYINVVVPLSGLFIIAFSIEHLISGRTTASADEIGKEIL</sequence>
<evidence type="ECO:0000256" key="9">
    <source>
        <dbReference type="SAM" id="Phobius"/>
    </source>
</evidence>
<proteinExistence type="inferred from homology"/>
<dbReference type="Pfam" id="PF04290">
    <property type="entry name" value="DctQ"/>
    <property type="match status" value="1"/>
</dbReference>
<dbReference type="GO" id="GO:0005886">
    <property type="term" value="C:plasma membrane"/>
    <property type="evidence" value="ECO:0007669"/>
    <property type="project" value="UniProtKB-SubCell"/>
</dbReference>
<evidence type="ECO:0000256" key="5">
    <source>
        <dbReference type="ARBA" id="ARBA00022692"/>
    </source>
</evidence>
<evidence type="ECO:0000256" key="8">
    <source>
        <dbReference type="ARBA" id="ARBA00038436"/>
    </source>
</evidence>
<evidence type="ECO:0000256" key="6">
    <source>
        <dbReference type="ARBA" id="ARBA00022989"/>
    </source>
</evidence>
<feature type="domain" description="Tripartite ATP-independent periplasmic transporters DctQ component" evidence="10">
    <location>
        <begin position="37"/>
        <end position="164"/>
    </location>
</feature>
<reference evidence="11" key="1">
    <citation type="submission" date="2023-03" db="EMBL/GenBank/DDBJ databases">
        <title>Lomoglobus Profundus gen. nov., sp. nov., a novel member of the phylum Verrucomicrobia, isolated from deep-marine sediment of South China Sea.</title>
        <authorList>
            <person name="Ahmad T."/>
            <person name="Ishaq S.E."/>
            <person name="Wang F."/>
        </authorList>
    </citation>
    <scope>NUCLEOTIDE SEQUENCE</scope>
    <source>
        <strain evidence="11">LMO-M01</strain>
    </source>
</reference>
<keyword evidence="3" id="KW-1003">Cell membrane</keyword>
<dbReference type="GO" id="GO:0015740">
    <property type="term" value="P:C4-dicarboxylate transport"/>
    <property type="evidence" value="ECO:0007669"/>
    <property type="project" value="TreeGrafter"/>
</dbReference>
<evidence type="ECO:0000313" key="12">
    <source>
        <dbReference type="Proteomes" id="UP001218638"/>
    </source>
</evidence>
<comment type="similarity">
    <text evidence="8">Belongs to the TRAP transporter small permease family.</text>
</comment>
<feature type="transmembrane region" description="Helical" evidence="9">
    <location>
        <begin position="97"/>
        <end position="119"/>
    </location>
</feature>
<keyword evidence="7 9" id="KW-0472">Membrane</keyword>
<keyword evidence="12" id="KW-1185">Reference proteome</keyword>
<feature type="transmembrane region" description="Helical" evidence="9">
    <location>
        <begin position="15"/>
        <end position="38"/>
    </location>
</feature>
<dbReference type="AlphaFoldDB" id="A0AAE9ZUH8"/>
<evidence type="ECO:0000256" key="4">
    <source>
        <dbReference type="ARBA" id="ARBA00022519"/>
    </source>
</evidence>
<keyword evidence="2" id="KW-0813">Transport</keyword>
<dbReference type="GO" id="GO:0022857">
    <property type="term" value="F:transmembrane transporter activity"/>
    <property type="evidence" value="ECO:0007669"/>
    <property type="project" value="TreeGrafter"/>
</dbReference>
<gene>
    <name evidence="11" type="ORF">PXH66_13155</name>
</gene>
<name>A0AAE9ZUH8_9BACT</name>
<dbReference type="PANTHER" id="PTHR35011:SF2">
    <property type="entry name" value="2,3-DIKETO-L-GULONATE TRAP TRANSPORTER SMALL PERMEASE PROTEIN YIAM"/>
    <property type="match status" value="1"/>
</dbReference>
<evidence type="ECO:0000313" key="11">
    <source>
        <dbReference type="EMBL" id="WED63279.1"/>
    </source>
</evidence>
<evidence type="ECO:0000256" key="3">
    <source>
        <dbReference type="ARBA" id="ARBA00022475"/>
    </source>
</evidence>
<evidence type="ECO:0000256" key="1">
    <source>
        <dbReference type="ARBA" id="ARBA00004429"/>
    </source>
</evidence>
<protein>
    <submittedName>
        <fullName evidence="11">TRAP transporter small permease</fullName>
    </submittedName>
</protein>
<organism evidence="11 12">
    <name type="scientific">Synoicihabitans lomoniglobus</name>
    <dbReference type="NCBI Taxonomy" id="2909285"/>
    <lineage>
        <taxon>Bacteria</taxon>
        <taxon>Pseudomonadati</taxon>
        <taxon>Verrucomicrobiota</taxon>
        <taxon>Opitutia</taxon>
        <taxon>Opitutales</taxon>
        <taxon>Opitutaceae</taxon>
        <taxon>Synoicihabitans</taxon>
    </lineage>
</organism>
<dbReference type="Proteomes" id="UP001218638">
    <property type="component" value="Chromosome"/>
</dbReference>
<dbReference type="RefSeq" id="WP_330928631.1">
    <property type="nucleotide sequence ID" value="NZ_CP119075.1"/>
</dbReference>
<keyword evidence="4" id="KW-0997">Cell inner membrane</keyword>